<gene>
    <name evidence="1" type="ORF">BST33_09980</name>
</gene>
<keyword evidence="2" id="KW-1185">Reference proteome</keyword>
<dbReference type="Proteomes" id="UP000192320">
    <property type="component" value="Unassembled WGS sequence"/>
</dbReference>
<comment type="caution">
    <text evidence="1">The sequence shown here is derived from an EMBL/GenBank/DDBJ whole genome shotgun (WGS) entry which is preliminary data.</text>
</comment>
<protein>
    <submittedName>
        <fullName evidence="1">Uncharacterized protein</fullName>
    </submittedName>
</protein>
<name>A0AA91RM68_9MYCO</name>
<accession>A0AA91RM68</accession>
<sequence length="148" mass="16139">MGRPAMTADSLSTTMRDAAATLARASATAEVTLANGWPCAPWCLEGDGHPRESHRVDQRCQGRLYSVGCSLEEAAPASHKELDIDVDPHISAYACGRYYRLPYVALYVYRESSRQFWSVDTEFKLTPAEAVAMAKNLLTVVAEIQGGA</sequence>
<evidence type="ECO:0000313" key="1">
    <source>
        <dbReference type="EMBL" id="ORB01089.1"/>
    </source>
</evidence>
<proteinExistence type="predicted"/>
<dbReference type="AlphaFoldDB" id="A0AA91RM68"/>
<dbReference type="EMBL" id="MVHZ01000008">
    <property type="protein sequence ID" value="ORB01089.1"/>
    <property type="molecule type" value="Genomic_DNA"/>
</dbReference>
<reference evidence="1 2" key="1">
    <citation type="submission" date="2017-02" db="EMBL/GenBank/DDBJ databases">
        <title>The new phylogeny of genus Mycobacterium.</title>
        <authorList>
            <person name="Tortoli E."/>
            <person name="Trovato A."/>
            <person name="Cirillo D.M."/>
        </authorList>
    </citation>
    <scope>NUCLEOTIDE SEQUENCE [LARGE SCALE GENOMIC DNA]</scope>
    <source>
        <strain evidence="1 2">DSM 45633</strain>
    </source>
</reference>
<evidence type="ECO:0000313" key="2">
    <source>
        <dbReference type="Proteomes" id="UP000192320"/>
    </source>
</evidence>
<organism evidence="1 2">
    <name type="scientific">Mycolicibacter minnesotensis</name>
    <dbReference type="NCBI Taxonomy" id="1118379"/>
    <lineage>
        <taxon>Bacteria</taxon>
        <taxon>Bacillati</taxon>
        <taxon>Actinomycetota</taxon>
        <taxon>Actinomycetes</taxon>
        <taxon>Mycobacteriales</taxon>
        <taxon>Mycobacteriaceae</taxon>
        <taxon>Mycolicibacter</taxon>
    </lineage>
</organism>